<feature type="compositionally biased region" description="Low complexity" evidence="1">
    <location>
        <begin position="161"/>
        <end position="172"/>
    </location>
</feature>
<proteinExistence type="predicted"/>
<name>G2R4D1_THETT</name>
<accession>G2R4D1</accession>
<organism evidence="2 3">
    <name type="scientific">Thermothielavioides terrestris (strain ATCC 38088 / NRRL 8126)</name>
    <name type="common">Thielavia terrestris</name>
    <dbReference type="NCBI Taxonomy" id="578455"/>
    <lineage>
        <taxon>Eukaryota</taxon>
        <taxon>Fungi</taxon>
        <taxon>Dikarya</taxon>
        <taxon>Ascomycota</taxon>
        <taxon>Pezizomycotina</taxon>
        <taxon>Sordariomycetes</taxon>
        <taxon>Sordariomycetidae</taxon>
        <taxon>Sordariales</taxon>
        <taxon>Chaetomiaceae</taxon>
        <taxon>Thermothielavioides</taxon>
        <taxon>Thermothielavioides terrestris</taxon>
    </lineage>
</organism>
<dbReference type="EMBL" id="CP003010">
    <property type="protein sequence ID" value="AEO66875.1"/>
    <property type="molecule type" value="Genomic_DNA"/>
</dbReference>
<gene>
    <name evidence="2" type="ORF">THITE_2128871</name>
</gene>
<feature type="region of interest" description="Disordered" evidence="1">
    <location>
        <begin position="114"/>
        <end position="135"/>
    </location>
</feature>
<dbReference type="HOGENOM" id="CLU_970389_0_0_1"/>
<keyword evidence="3" id="KW-1185">Reference proteome</keyword>
<dbReference type="AlphaFoldDB" id="G2R4D1"/>
<feature type="region of interest" description="Disordered" evidence="1">
    <location>
        <begin position="159"/>
        <end position="182"/>
    </location>
</feature>
<dbReference type="Proteomes" id="UP000008181">
    <property type="component" value="Chromosome 2"/>
</dbReference>
<sequence length="287" mass="30310">MREGPELVDSAVHGEEPHWLVLPSEALTADFLQRPRHGGWSRIFSAIMECKAGQPCLLVRPPDGAPAEGGRSLLRVYVRIPTNASIGAASPVWEIWKQDAIGLHSLIGVGGQGRLQTPRPHAGGSSDVCPSASPRRTAAVGASVVGPLVMPGSQLGPPPLASALAPPASGASTVGHASDGASGHMLRRSEHMASVPNRTLMNGRMRKVKRTRVVDAHGLVGKHFAPLPTFTKQGGQGTSPVDRRQTTHIVSSQPDPDPCSPGPMQVREYRACTPKPCQGMRPPPSRK</sequence>
<evidence type="ECO:0000313" key="3">
    <source>
        <dbReference type="Proteomes" id="UP000008181"/>
    </source>
</evidence>
<dbReference type="RefSeq" id="XP_003653211.1">
    <property type="nucleotide sequence ID" value="XM_003653163.1"/>
</dbReference>
<evidence type="ECO:0000313" key="2">
    <source>
        <dbReference type="EMBL" id="AEO66875.1"/>
    </source>
</evidence>
<dbReference type="KEGG" id="ttt:THITE_2128871"/>
<dbReference type="GeneID" id="11514896"/>
<reference evidence="2 3" key="1">
    <citation type="journal article" date="2011" name="Nat. Biotechnol.">
        <title>Comparative genomic analysis of the thermophilic biomass-degrading fungi Myceliophthora thermophila and Thielavia terrestris.</title>
        <authorList>
            <person name="Berka R.M."/>
            <person name="Grigoriev I.V."/>
            <person name="Otillar R."/>
            <person name="Salamov A."/>
            <person name="Grimwood J."/>
            <person name="Reid I."/>
            <person name="Ishmael N."/>
            <person name="John T."/>
            <person name="Darmond C."/>
            <person name="Moisan M.-C."/>
            <person name="Henrissat B."/>
            <person name="Coutinho P.M."/>
            <person name="Lombard V."/>
            <person name="Natvig D.O."/>
            <person name="Lindquist E."/>
            <person name="Schmutz J."/>
            <person name="Lucas S."/>
            <person name="Harris P."/>
            <person name="Powlowski J."/>
            <person name="Bellemare A."/>
            <person name="Taylor D."/>
            <person name="Butler G."/>
            <person name="de Vries R.P."/>
            <person name="Allijn I.E."/>
            <person name="van den Brink J."/>
            <person name="Ushinsky S."/>
            <person name="Storms R."/>
            <person name="Powell A.J."/>
            <person name="Paulsen I.T."/>
            <person name="Elbourne L.D.H."/>
            <person name="Baker S.E."/>
            <person name="Magnuson J."/>
            <person name="LaBoissiere S."/>
            <person name="Clutterbuck A.J."/>
            <person name="Martinez D."/>
            <person name="Wogulis M."/>
            <person name="de Leon A.L."/>
            <person name="Rey M.W."/>
            <person name="Tsang A."/>
        </authorList>
    </citation>
    <scope>NUCLEOTIDE SEQUENCE [LARGE SCALE GENOMIC DNA]</scope>
    <source>
        <strain evidence="3">ATCC 38088 / NRRL 8126</strain>
    </source>
</reference>
<evidence type="ECO:0000256" key="1">
    <source>
        <dbReference type="SAM" id="MobiDB-lite"/>
    </source>
</evidence>
<protein>
    <submittedName>
        <fullName evidence="2">Uncharacterized protein</fullName>
    </submittedName>
</protein>
<feature type="region of interest" description="Disordered" evidence="1">
    <location>
        <begin position="226"/>
        <end position="287"/>
    </location>
</feature>